<dbReference type="GO" id="GO:0035243">
    <property type="term" value="F:protein-arginine omega-N symmetric methyltransferase activity"/>
    <property type="evidence" value="ECO:0007669"/>
    <property type="project" value="TreeGrafter"/>
</dbReference>
<dbReference type="PANTHER" id="PTHR12049">
    <property type="entry name" value="PROTEIN ARGININE METHYLTRANSFERASE NDUFAF7, MITOCHONDRIAL"/>
    <property type="match status" value="1"/>
</dbReference>
<dbReference type="Proteomes" id="UP000034166">
    <property type="component" value="Unassembled WGS sequence"/>
</dbReference>
<keyword evidence="4" id="KW-1185">Reference proteome</keyword>
<proteinExistence type="predicted"/>
<dbReference type="Gene3D" id="3.40.50.12710">
    <property type="match status" value="1"/>
</dbReference>
<evidence type="ECO:0000313" key="3">
    <source>
        <dbReference type="EMBL" id="KKK33203.1"/>
    </source>
</evidence>
<evidence type="ECO:0000256" key="2">
    <source>
        <dbReference type="ARBA" id="ARBA00022679"/>
    </source>
</evidence>
<comment type="caution">
    <text evidence="3">The sequence shown here is derived from an EMBL/GenBank/DDBJ whole genome shotgun (WGS) entry which is preliminary data.</text>
</comment>
<reference evidence="3 4" key="1">
    <citation type="submission" date="2015-04" db="EMBL/GenBank/DDBJ databases">
        <title>Taxonomic description and genome sequence of Bacillus campisalis sp. nov., a novel member of the genus Bacillus isolated from solar saltern.</title>
        <authorList>
            <person name="Mathan Kumar R."/>
            <person name="Kaur G."/>
            <person name="Kumar A."/>
            <person name="Singh N.K."/>
            <person name="Kaur N."/>
            <person name="Kumar N."/>
            <person name="Mayilraj S."/>
        </authorList>
    </citation>
    <scope>NUCLEOTIDE SEQUENCE [LARGE SCALE GENOMIC DNA]</scope>
    <source>
        <strain evidence="3 4">SA2-6</strain>
    </source>
</reference>
<keyword evidence="2" id="KW-0808">Transferase</keyword>
<evidence type="ECO:0000256" key="1">
    <source>
        <dbReference type="ARBA" id="ARBA00022603"/>
    </source>
</evidence>
<protein>
    <submittedName>
        <fullName evidence="3">Cytoplasmic protein</fullName>
    </submittedName>
</protein>
<dbReference type="InterPro" id="IPR038375">
    <property type="entry name" value="NDUFAF7_sf"/>
</dbReference>
<dbReference type="Pfam" id="PF02636">
    <property type="entry name" value="Methyltransf_28"/>
    <property type="match status" value="1"/>
</dbReference>
<sequence length="361" mass="40337">MEKHIKNLIASSPYNMISYADYIAAALYHPEEGYYMNSRDKIGREGDFFTTSNISSIFGRLVAKWYESKYGILGLPAAVCEIGGGNGRFAQAFLKGWHSCTSTPLSYHLVETSPYHRELQEAALEGFEGVSFYREIEELGSFEGLVFSNELFDALPVHVIQKKQGKLHELMVTVGDEGFFETSIPLENEAIDDYLRKHGITLEEGQRLELPLEMENVVKNLASAVSKGLVVTVDYGYTNEEWRQPARSEGSLRGYYRHQMKTNILERPGSMDITSHVHFDPLIQQGEEHGLRFISKARQDEFLIGIGILDELAETSGTDPFSEKGKRNRAIKSLILPGGISSSFHVLIQGKGEGVGSEALK</sequence>
<organism evidence="3 4">
    <name type="scientific">Mesobacillus campisalis</name>
    <dbReference type="NCBI Taxonomy" id="1408103"/>
    <lineage>
        <taxon>Bacteria</taxon>
        <taxon>Bacillati</taxon>
        <taxon>Bacillota</taxon>
        <taxon>Bacilli</taxon>
        <taxon>Bacillales</taxon>
        <taxon>Bacillaceae</taxon>
        <taxon>Mesobacillus</taxon>
    </lineage>
</organism>
<dbReference type="PATRIC" id="fig|1408103.3.peg.5408"/>
<dbReference type="InterPro" id="IPR003788">
    <property type="entry name" value="NDUFAF7"/>
</dbReference>
<dbReference type="InterPro" id="IPR029063">
    <property type="entry name" value="SAM-dependent_MTases_sf"/>
</dbReference>
<gene>
    <name evidence="3" type="ORF">WQ57_25065</name>
</gene>
<dbReference type="SUPFAM" id="SSF53335">
    <property type="entry name" value="S-adenosyl-L-methionine-dependent methyltransferases"/>
    <property type="match status" value="1"/>
</dbReference>
<dbReference type="RefSeq" id="WP_046526350.1">
    <property type="nucleotide sequence ID" value="NZ_LAYY01000101.1"/>
</dbReference>
<evidence type="ECO:0000313" key="4">
    <source>
        <dbReference type="Proteomes" id="UP000034166"/>
    </source>
</evidence>
<name>A0A0M2SFZ5_9BACI</name>
<accession>A0A0M2SFZ5</accession>
<keyword evidence="1" id="KW-0489">Methyltransferase</keyword>
<dbReference type="EMBL" id="LAYY01000101">
    <property type="protein sequence ID" value="KKK33203.1"/>
    <property type="molecule type" value="Genomic_DNA"/>
</dbReference>
<dbReference type="OrthoDB" id="9794208at2"/>
<dbReference type="AlphaFoldDB" id="A0A0M2SFZ5"/>
<dbReference type="GO" id="GO:0032259">
    <property type="term" value="P:methylation"/>
    <property type="evidence" value="ECO:0007669"/>
    <property type="project" value="UniProtKB-KW"/>
</dbReference>
<dbReference type="PANTHER" id="PTHR12049:SF7">
    <property type="entry name" value="PROTEIN ARGININE METHYLTRANSFERASE NDUFAF7, MITOCHONDRIAL"/>
    <property type="match status" value="1"/>
</dbReference>